<keyword evidence="11" id="KW-1185">Reference proteome</keyword>
<gene>
    <name evidence="10" type="ORF">M9799_12220</name>
</gene>
<evidence type="ECO:0000313" key="11">
    <source>
        <dbReference type="Proteomes" id="UP001162800"/>
    </source>
</evidence>
<evidence type="ECO:0000256" key="3">
    <source>
        <dbReference type="ARBA" id="ARBA00022679"/>
    </source>
</evidence>
<organism evidence="10 11">
    <name type="scientific">Comamonas endophytica</name>
    <dbReference type="NCBI Taxonomy" id="2949090"/>
    <lineage>
        <taxon>Bacteria</taxon>
        <taxon>Pseudomonadati</taxon>
        <taxon>Pseudomonadota</taxon>
        <taxon>Betaproteobacteria</taxon>
        <taxon>Burkholderiales</taxon>
        <taxon>Comamonadaceae</taxon>
        <taxon>Comamonas</taxon>
    </lineage>
</organism>
<keyword evidence="2" id="KW-0489">Methyltransferase</keyword>
<protein>
    <recommendedName>
        <fullName evidence="1">site-specific DNA-methyltransferase (adenine-specific)</fullName>
        <ecNumber evidence="1">2.1.1.72</ecNumber>
    </recommendedName>
</protein>
<dbReference type="InterPro" id="IPR050953">
    <property type="entry name" value="N4_N6_ade-DNA_methylase"/>
</dbReference>
<evidence type="ECO:0000259" key="5">
    <source>
        <dbReference type="Pfam" id="PF20464"/>
    </source>
</evidence>
<dbReference type="Proteomes" id="UP001162800">
    <property type="component" value="Chromosome"/>
</dbReference>
<dbReference type="InterPro" id="IPR046817">
    <property type="entry name" value="MmeI_N"/>
</dbReference>
<feature type="domain" description="MmeI-like helicase spacer" evidence="6">
    <location>
        <begin position="172"/>
        <end position="253"/>
    </location>
</feature>
<evidence type="ECO:0000259" key="9">
    <source>
        <dbReference type="Pfam" id="PF20473"/>
    </source>
</evidence>
<dbReference type="RefSeq" id="WP_231041952.1">
    <property type="nucleotide sequence ID" value="NZ_CP106881.1"/>
</dbReference>
<accession>A0ABY6G742</accession>
<dbReference type="InterPro" id="IPR046820">
    <property type="entry name" value="MmeI_TRD"/>
</dbReference>
<keyword evidence="3" id="KW-0808">Transferase</keyword>
<evidence type="ECO:0000313" key="10">
    <source>
        <dbReference type="EMBL" id="UYG50855.1"/>
    </source>
</evidence>
<dbReference type="EMBL" id="CP106881">
    <property type="protein sequence ID" value="UYG50855.1"/>
    <property type="molecule type" value="Genomic_DNA"/>
</dbReference>
<dbReference type="PANTHER" id="PTHR33841">
    <property type="entry name" value="DNA METHYLTRANSFERASE YEEA-RELATED"/>
    <property type="match status" value="1"/>
</dbReference>
<dbReference type="Pfam" id="PF20464">
    <property type="entry name" value="MmeI_N"/>
    <property type="match status" value="1"/>
</dbReference>
<dbReference type="PANTHER" id="PTHR33841:SF1">
    <property type="entry name" value="DNA METHYLTRANSFERASE A"/>
    <property type="match status" value="1"/>
</dbReference>
<name>A0ABY6G742_9BURK</name>
<evidence type="ECO:0000256" key="4">
    <source>
        <dbReference type="ARBA" id="ARBA00047942"/>
    </source>
</evidence>
<feature type="domain" description="MmeI-like N-terminal" evidence="5">
    <location>
        <begin position="1"/>
        <end position="159"/>
    </location>
</feature>
<evidence type="ECO:0000256" key="2">
    <source>
        <dbReference type="ARBA" id="ARBA00022603"/>
    </source>
</evidence>
<feature type="domain" description="MmeI-like C-terminal" evidence="8">
    <location>
        <begin position="838"/>
        <end position="914"/>
    </location>
</feature>
<evidence type="ECO:0000259" key="7">
    <source>
        <dbReference type="Pfam" id="PF20466"/>
    </source>
</evidence>
<dbReference type="EC" id="2.1.1.72" evidence="1"/>
<feature type="domain" description="MmeI-like target recognition" evidence="7">
    <location>
        <begin position="632"/>
        <end position="834"/>
    </location>
</feature>
<comment type="catalytic activity">
    <reaction evidence="4">
        <text>a 2'-deoxyadenosine in DNA + S-adenosyl-L-methionine = an N(6)-methyl-2'-deoxyadenosine in DNA + S-adenosyl-L-homocysteine + H(+)</text>
        <dbReference type="Rhea" id="RHEA:15197"/>
        <dbReference type="Rhea" id="RHEA-COMP:12418"/>
        <dbReference type="Rhea" id="RHEA-COMP:12419"/>
        <dbReference type="ChEBI" id="CHEBI:15378"/>
        <dbReference type="ChEBI" id="CHEBI:57856"/>
        <dbReference type="ChEBI" id="CHEBI:59789"/>
        <dbReference type="ChEBI" id="CHEBI:90615"/>
        <dbReference type="ChEBI" id="CHEBI:90616"/>
        <dbReference type="EC" id="2.1.1.72"/>
    </reaction>
</comment>
<dbReference type="InterPro" id="IPR029063">
    <property type="entry name" value="SAM-dependent_MTases_sf"/>
</dbReference>
<dbReference type="InterPro" id="IPR046816">
    <property type="entry name" value="MmeI_Mtase"/>
</dbReference>
<dbReference type="Pfam" id="PF20466">
    <property type="entry name" value="MmeI_TRD"/>
    <property type="match status" value="1"/>
</dbReference>
<evidence type="ECO:0000256" key="1">
    <source>
        <dbReference type="ARBA" id="ARBA00011900"/>
    </source>
</evidence>
<dbReference type="Pfam" id="PF20473">
    <property type="entry name" value="MmeI_Mtase"/>
    <property type="match status" value="1"/>
</dbReference>
<dbReference type="Pfam" id="PF20467">
    <property type="entry name" value="MmeI_C"/>
    <property type="match status" value="1"/>
</dbReference>
<dbReference type="SUPFAM" id="SSF53335">
    <property type="entry name" value="S-adenosyl-L-methionine-dependent methyltransferases"/>
    <property type="match status" value="1"/>
</dbReference>
<evidence type="ECO:0000259" key="6">
    <source>
        <dbReference type="Pfam" id="PF20465"/>
    </source>
</evidence>
<dbReference type="Pfam" id="PF20465">
    <property type="entry name" value="MmeI_hel"/>
    <property type="match status" value="1"/>
</dbReference>
<proteinExistence type="predicted"/>
<dbReference type="InterPro" id="IPR046819">
    <property type="entry name" value="MmeI_hel"/>
</dbReference>
<evidence type="ECO:0000259" key="8">
    <source>
        <dbReference type="Pfam" id="PF20467"/>
    </source>
</evidence>
<feature type="domain" description="MmeI-like DNA-methyltransferase" evidence="9">
    <location>
        <begin position="329"/>
        <end position="609"/>
    </location>
</feature>
<dbReference type="InterPro" id="IPR046818">
    <property type="entry name" value="MmeI_C"/>
</dbReference>
<reference evidence="10" key="1">
    <citation type="submission" date="2022-09" db="EMBL/GenBank/DDBJ databases">
        <title>The complete genome of Acidovorax sp. 5MLIR.</title>
        <authorList>
            <person name="Liu L."/>
            <person name="Yue J."/>
            <person name="Yang F."/>
            <person name="Yuan J."/>
            <person name="Li L."/>
        </authorList>
    </citation>
    <scope>NUCLEOTIDE SEQUENCE</scope>
    <source>
        <strain evidence="10">5MLIR</strain>
    </source>
</reference>
<dbReference type="Gene3D" id="3.40.50.150">
    <property type="entry name" value="Vaccinia Virus protein VP39"/>
    <property type="match status" value="1"/>
</dbReference>
<sequence>MNAVEIESAVSDLAAQPFDAAEFPYAFLAAFGNKETTLKRLRTGNNNASDVPGGVLLRNNIHIAVCDAGIVGNMLRTLRDSSATTKAKAKFILATDGQTLEAEELVSGETIACAFEDFPNHFGFLLQLAGISTIKEIKDNPIDVRATGRLNKLYVELLRENPDWAKEDRRSDMNHFMARLVFCFFAEDTDIFNGKGLFTQTVDQMSANDGSNTHQVLSEIFRAMNIKVSERANSDLRLPNWANGFPYVNGGLFSGSTEVPRFTRMARTYLMHAGALSWREINPDIFGSMIQAVADDDERGALGMHYTSVPNILKVLNPLFLDDLRAALADADDNERKLLNLRKRMARIRVFDPACGSGNFLVIAYKQMREIEAEINRRRDELHLRSEIPLTNFRGIELRDFPAEIARLALIIAEFQCDVLYRGQKDALAEFLPLNAQNWIICGNALRLDWLSICPPTGTGVKVVADDLFLTPLDQKEIDFANEGGETYICGNPPYLGSTWQSAEQKDDLRAIFDHRCKSWKSLDYVSGWFMKAADYGQRTPCTSAFVSTNSICQGQQVPILWPLVFASGHDIAFAHTSFKWNNLASHNAGVTVAVVAIGNPAPKVRRLFAMNEVGETVIKDVPYINAYLVPGANVVVGKATRPLSGLSEMSFGNKPVDGGNLLLSRDELAALRLTPQQKDRFVRRIFGSAEFIRGLERYCLWIEDAALKEALVVEGIAQRIERVRSMRLASSDKSARDMAVRAHQMREMNIAENLIITVPRTSSEARPYLPTGVIDSRSTVTSEAFALFDAPLWNMALIASRLHLIWIATVCGKLETRYRYSNTLGWNTFPVPLLTEQNKADLTRCAEDILLAREAHFPGTIADLYDPETMPDNLRHAHERNDEVLERIYIGRRFKNDTERLEKLFELYTKMTAADKAKSAAKATRGRKKTV</sequence>